<dbReference type="EMBL" id="SDMP01000017">
    <property type="protein sequence ID" value="RYQ99143.1"/>
    <property type="molecule type" value="Genomic_DNA"/>
</dbReference>
<feature type="domain" description="SWIM-type" evidence="5">
    <location>
        <begin position="199"/>
        <end position="231"/>
    </location>
</feature>
<dbReference type="GO" id="GO:0008270">
    <property type="term" value="F:zinc ion binding"/>
    <property type="evidence" value="ECO:0007669"/>
    <property type="project" value="UniProtKB-KW"/>
</dbReference>
<protein>
    <recommendedName>
        <fullName evidence="5">SWIM-type domain-containing protein</fullName>
    </recommendedName>
</protein>
<comment type="caution">
    <text evidence="6">The sequence shown here is derived from an EMBL/GenBank/DDBJ whole genome shotgun (WGS) entry which is preliminary data.</text>
</comment>
<dbReference type="PROSITE" id="PS50966">
    <property type="entry name" value="ZF_SWIM"/>
    <property type="match status" value="1"/>
</dbReference>
<proteinExistence type="predicted"/>
<evidence type="ECO:0000256" key="2">
    <source>
        <dbReference type="ARBA" id="ARBA00022771"/>
    </source>
</evidence>
<accession>A0A444YB58</accession>
<evidence type="ECO:0000313" key="7">
    <source>
        <dbReference type="Proteomes" id="UP000289738"/>
    </source>
</evidence>
<name>A0A444YB58_ARAHY</name>
<evidence type="ECO:0000256" key="4">
    <source>
        <dbReference type="PROSITE-ProRule" id="PRU00325"/>
    </source>
</evidence>
<keyword evidence="2 4" id="KW-0863">Zinc-finger</keyword>
<dbReference type="InterPro" id="IPR006564">
    <property type="entry name" value="Znf_PMZ"/>
</dbReference>
<gene>
    <name evidence="6" type="ORF">Ahy_B07g087025</name>
</gene>
<evidence type="ECO:0000259" key="5">
    <source>
        <dbReference type="PROSITE" id="PS50966"/>
    </source>
</evidence>
<organism evidence="6 7">
    <name type="scientific">Arachis hypogaea</name>
    <name type="common">Peanut</name>
    <dbReference type="NCBI Taxonomy" id="3818"/>
    <lineage>
        <taxon>Eukaryota</taxon>
        <taxon>Viridiplantae</taxon>
        <taxon>Streptophyta</taxon>
        <taxon>Embryophyta</taxon>
        <taxon>Tracheophyta</taxon>
        <taxon>Spermatophyta</taxon>
        <taxon>Magnoliopsida</taxon>
        <taxon>eudicotyledons</taxon>
        <taxon>Gunneridae</taxon>
        <taxon>Pentapetalae</taxon>
        <taxon>rosids</taxon>
        <taxon>fabids</taxon>
        <taxon>Fabales</taxon>
        <taxon>Fabaceae</taxon>
        <taxon>Papilionoideae</taxon>
        <taxon>50 kb inversion clade</taxon>
        <taxon>dalbergioids sensu lato</taxon>
        <taxon>Dalbergieae</taxon>
        <taxon>Pterocarpus clade</taxon>
        <taxon>Arachis</taxon>
    </lineage>
</organism>
<dbReference type="SMART" id="SM00575">
    <property type="entry name" value="ZnF_PMZ"/>
    <property type="match status" value="1"/>
</dbReference>
<keyword evidence="7" id="KW-1185">Reference proteome</keyword>
<dbReference type="AlphaFoldDB" id="A0A444YB58"/>
<keyword evidence="3" id="KW-0862">Zinc</keyword>
<evidence type="ECO:0000313" key="6">
    <source>
        <dbReference type="EMBL" id="RYQ99143.1"/>
    </source>
</evidence>
<dbReference type="InterPro" id="IPR007527">
    <property type="entry name" value="Znf_SWIM"/>
</dbReference>
<dbReference type="Proteomes" id="UP000289738">
    <property type="component" value="Chromosome B07"/>
</dbReference>
<evidence type="ECO:0000256" key="1">
    <source>
        <dbReference type="ARBA" id="ARBA00022723"/>
    </source>
</evidence>
<evidence type="ECO:0000256" key="3">
    <source>
        <dbReference type="ARBA" id="ARBA00022833"/>
    </source>
</evidence>
<reference evidence="6 7" key="1">
    <citation type="submission" date="2019-01" db="EMBL/GenBank/DDBJ databases">
        <title>Sequencing of cultivated peanut Arachis hypogaea provides insights into genome evolution and oil improvement.</title>
        <authorList>
            <person name="Chen X."/>
        </authorList>
    </citation>
    <scope>NUCLEOTIDE SEQUENCE [LARGE SCALE GENOMIC DNA]</scope>
    <source>
        <strain evidence="7">cv. Fuhuasheng</strain>
        <tissue evidence="6">Leaves</tissue>
    </source>
</reference>
<sequence length="326" mass="38260">MAEQVIELSAELVMLVAVDLASQTLYRMTHFTHHHRYTLLVQWKTWTLTVRTPTRSTLWIVMRAVLLKMMVSRSLYQRPRSSHHVGIFCLSRTQFRPCHLYPVTIIHWIWMRCKRKIHFPTRVRRVGGVHTCLAPTMSQEHRQLDSSLICCVILLLIQSTLSKNREKISKMCITHCDRRASVFPVEDLEPFEGWSQGSYRVRLTVGTCDCDLFQSLHFSCRHPLVACATTNVKWGSYVHPVYMQHVVFKVYEADSLLIPDKKLWPEWYGTQLCPNPAMHRKSTGRLVFTRFRNEMDEGEHQEKMCGLYRKTSHIRKSCPNQPMDED</sequence>
<keyword evidence="1" id="KW-0479">Metal-binding</keyword>